<sequence length="69" mass="8073">MVHVEIFMWWLDIDLKSKEWLRENLRATELPLEVLQRIADVGGPRLEELAGGLSDADWDFIETQSEFVD</sequence>
<dbReference type="Proteomes" id="UP001500200">
    <property type="component" value="Unassembled WGS sequence"/>
</dbReference>
<accession>A0ABP9S431</accession>
<protein>
    <submittedName>
        <fullName evidence="1">Uncharacterized protein</fullName>
    </submittedName>
</protein>
<gene>
    <name evidence="1" type="ORF">GCM10023346_10000</name>
</gene>
<proteinExistence type="predicted"/>
<reference evidence="2" key="1">
    <citation type="journal article" date="2019" name="Int. J. Syst. Evol. Microbiol.">
        <title>The Global Catalogue of Microorganisms (GCM) 10K type strain sequencing project: providing services to taxonomists for standard genome sequencing and annotation.</title>
        <authorList>
            <consortium name="The Broad Institute Genomics Platform"/>
            <consortium name="The Broad Institute Genome Sequencing Center for Infectious Disease"/>
            <person name="Wu L."/>
            <person name="Ma J."/>
        </authorList>
    </citation>
    <scope>NUCLEOTIDE SEQUENCE [LARGE SCALE GENOMIC DNA]</scope>
    <source>
        <strain evidence="2">JCM 18514</strain>
    </source>
</reference>
<evidence type="ECO:0000313" key="1">
    <source>
        <dbReference type="EMBL" id="GAA5191158.1"/>
    </source>
</evidence>
<name>A0ABP9S431_9MICC</name>
<dbReference type="EMBL" id="BAABKK010000006">
    <property type="protein sequence ID" value="GAA5191158.1"/>
    <property type="molecule type" value="Genomic_DNA"/>
</dbReference>
<comment type="caution">
    <text evidence="1">The sequence shown here is derived from an EMBL/GenBank/DDBJ whole genome shotgun (WGS) entry which is preliminary data.</text>
</comment>
<evidence type="ECO:0000313" key="2">
    <source>
        <dbReference type="Proteomes" id="UP001500200"/>
    </source>
</evidence>
<keyword evidence="2" id="KW-1185">Reference proteome</keyword>
<organism evidence="1 2">
    <name type="scientific">Arthrobacter gyeryongensis</name>
    <dbReference type="NCBI Taxonomy" id="1650592"/>
    <lineage>
        <taxon>Bacteria</taxon>
        <taxon>Bacillati</taxon>
        <taxon>Actinomycetota</taxon>
        <taxon>Actinomycetes</taxon>
        <taxon>Micrococcales</taxon>
        <taxon>Micrococcaceae</taxon>
        <taxon>Arthrobacter</taxon>
    </lineage>
</organism>